<comment type="subunit">
    <text evidence="8">Homodimer.</text>
</comment>
<evidence type="ECO:0000259" key="9">
    <source>
        <dbReference type="PROSITE" id="PS51918"/>
    </source>
</evidence>
<keyword evidence="6 8" id="KW-0411">Iron-sulfur</keyword>
<sequence>MITNPTLTNKTVEQICSESVPLPVVETFHSIQGEGASTGVSAFFIRLGGCDVGCPWCDTKQSWNPEHHPQRSVVELTQEALAAMPAIVVITGGEPLMHDLNPLTLSLHAAGLRVHLETSGAYPLSGYFDWITLSPKRFKPPLASIYPHASELKIVVVKSNDLVWAEQQAAKVSEQTLKYLQPEWNSHLSSQALIFQYILQHPEWRMSLQTHKFLEVR</sequence>
<evidence type="ECO:0000256" key="2">
    <source>
        <dbReference type="ARBA" id="ARBA00022691"/>
    </source>
</evidence>
<keyword evidence="3 8" id="KW-0479">Metal-binding</keyword>
<evidence type="ECO:0000256" key="8">
    <source>
        <dbReference type="HAMAP-Rule" id="MF_00917"/>
    </source>
</evidence>
<evidence type="ECO:0000256" key="7">
    <source>
        <dbReference type="ARBA" id="ARBA00023239"/>
    </source>
</evidence>
<comment type="caution">
    <text evidence="8">Lacks conserved residue(s) required for the propagation of feature annotation.</text>
</comment>
<dbReference type="EMBL" id="CADCTM010000829">
    <property type="protein sequence ID" value="CAA9296161.1"/>
    <property type="molecule type" value="Genomic_DNA"/>
</dbReference>
<dbReference type="PANTHER" id="PTHR42836:SF1">
    <property type="entry name" value="7-CARBOXY-7-DEAZAGUANINE SYNTHASE"/>
    <property type="match status" value="1"/>
</dbReference>
<feature type="binding site" evidence="8">
    <location>
        <begin position="56"/>
        <end position="58"/>
    </location>
    <ligand>
        <name>S-adenosyl-L-methionine</name>
        <dbReference type="ChEBI" id="CHEBI:59789"/>
    </ligand>
</feature>
<dbReference type="PROSITE" id="PS51918">
    <property type="entry name" value="RADICAL_SAM"/>
    <property type="match status" value="1"/>
</dbReference>
<evidence type="ECO:0000256" key="5">
    <source>
        <dbReference type="ARBA" id="ARBA00023004"/>
    </source>
</evidence>
<dbReference type="EC" id="4.3.99.3" evidence="8"/>
<dbReference type="AlphaFoldDB" id="A0A6J4K4Z6"/>
<keyword evidence="2 8" id="KW-0949">S-adenosyl-L-methionine</keyword>
<dbReference type="SUPFAM" id="SSF102114">
    <property type="entry name" value="Radical SAM enzymes"/>
    <property type="match status" value="1"/>
</dbReference>
<dbReference type="GO" id="GO:0000287">
    <property type="term" value="F:magnesium ion binding"/>
    <property type="evidence" value="ECO:0007669"/>
    <property type="project" value="UniProtKB-UniRule"/>
</dbReference>
<evidence type="ECO:0000256" key="3">
    <source>
        <dbReference type="ARBA" id="ARBA00022723"/>
    </source>
</evidence>
<feature type="binding site" evidence="8">
    <location>
        <position position="59"/>
    </location>
    <ligand>
        <name>Mg(2+)</name>
        <dbReference type="ChEBI" id="CHEBI:18420"/>
    </ligand>
</feature>
<protein>
    <recommendedName>
        <fullName evidence="8">7-carboxy-7-deazaguanine synthase</fullName>
        <shortName evidence="8">CDG synthase</shortName>
        <ecNumber evidence="8">4.3.99.3</ecNumber>
    </recommendedName>
    <alternativeName>
        <fullName evidence="8">Queuosine biosynthesis protein QueE</fullName>
    </alternativeName>
</protein>
<comment type="cofactor">
    <cofactor evidence="8">
        <name>[4Fe-4S] cluster</name>
        <dbReference type="ChEBI" id="CHEBI:49883"/>
    </cofactor>
    <text evidence="8">Binds 1 [4Fe-4S] cluster. The cluster is coordinated with 3 cysteines and an exchangeable S-adenosyl-L-methionine.</text>
</comment>
<dbReference type="InterPro" id="IPR024924">
    <property type="entry name" value="7-CO-7-deazaguanine_synth-like"/>
</dbReference>
<accession>A0A6J4K4Z6</accession>
<dbReference type="Gene3D" id="3.20.20.70">
    <property type="entry name" value="Aldolase class I"/>
    <property type="match status" value="1"/>
</dbReference>
<feature type="binding site" evidence="8">
    <location>
        <position position="93"/>
    </location>
    <ligand>
        <name>S-adenosyl-L-methionine</name>
        <dbReference type="ChEBI" id="CHEBI:59789"/>
    </ligand>
</feature>
<comment type="function">
    <text evidence="8">Catalyzes the complex heterocyclic radical-mediated conversion of 6-carboxy-5,6,7,8-tetrahydropterin (CPH4) to 7-carboxy-7-deazaguanine (CDG), a step common to the biosynthetic pathways of all 7-deazapurine-containing compounds.</text>
</comment>
<dbReference type="GO" id="GO:0051539">
    <property type="term" value="F:4 iron, 4 sulfur cluster binding"/>
    <property type="evidence" value="ECO:0007669"/>
    <property type="project" value="UniProtKB-UniRule"/>
</dbReference>
<dbReference type="PANTHER" id="PTHR42836">
    <property type="entry name" value="7-CARBOXY-7-DEAZAGUANINE SYNTHASE"/>
    <property type="match status" value="1"/>
</dbReference>
<evidence type="ECO:0000256" key="6">
    <source>
        <dbReference type="ARBA" id="ARBA00023014"/>
    </source>
</evidence>
<dbReference type="InterPro" id="IPR007197">
    <property type="entry name" value="rSAM"/>
</dbReference>
<keyword evidence="1 8" id="KW-0004">4Fe-4S</keyword>
<comment type="cofactor">
    <cofactor evidence="8">
        <name>Mg(2+)</name>
        <dbReference type="ChEBI" id="CHEBI:18420"/>
    </cofactor>
</comment>
<organism evidence="10">
    <name type="scientific">uncultured Coleofasciculus sp</name>
    <dbReference type="NCBI Taxonomy" id="1267456"/>
    <lineage>
        <taxon>Bacteria</taxon>
        <taxon>Bacillati</taxon>
        <taxon>Cyanobacteriota</taxon>
        <taxon>Cyanophyceae</taxon>
        <taxon>Coleofasciculales</taxon>
        <taxon>Coleofasciculaceae</taxon>
        <taxon>Coleofasciculus</taxon>
        <taxon>environmental samples</taxon>
    </lineage>
</organism>
<dbReference type="Pfam" id="PF04055">
    <property type="entry name" value="Radical_SAM"/>
    <property type="match status" value="1"/>
</dbReference>
<gene>
    <name evidence="8" type="primary">queE</name>
    <name evidence="10" type="ORF">AVDCRST_MAG92-4753</name>
</gene>
<comment type="similarity">
    <text evidence="8">Belongs to the radical SAM superfamily. 7-carboxy-7-deazaguanine synthase family.</text>
</comment>
<keyword evidence="4 8" id="KW-0460">Magnesium</keyword>
<dbReference type="GO" id="GO:0016840">
    <property type="term" value="F:carbon-nitrogen lyase activity"/>
    <property type="evidence" value="ECO:0007669"/>
    <property type="project" value="UniProtKB-UniRule"/>
</dbReference>
<feature type="binding site" evidence="8">
    <location>
        <position position="50"/>
    </location>
    <ligand>
        <name>[4Fe-4S] cluster</name>
        <dbReference type="ChEBI" id="CHEBI:49883"/>
        <note>4Fe-4S-S-AdoMet</note>
    </ligand>
</feature>
<feature type="binding site" evidence="8">
    <location>
        <position position="91"/>
    </location>
    <ligand>
        <name>substrate</name>
    </ligand>
</feature>
<dbReference type="GO" id="GO:0008616">
    <property type="term" value="P:tRNA queuosine(34) biosynthetic process"/>
    <property type="evidence" value="ECO:0007669"/>
    <property type="project" value="UniProtKB-UniRule"/>
</dbReference>
<keyword evidence="7 8" id="KW-0456">Lyase</keyword>
<dbReference type="PIRSF" id="PIRSF000370">
    <property type="entry name" value="QueE"/>
    <property type="match status" value="1"/>
</dbReference>
<dbReference type="InterPro" id="IPR013785">
    <property type="entry name" value="Aldolase_TIM"/>
</dbReference>
<feature type="binding site" evidence="8">
    <location>
        <position position="54"/>
    </location>
    <ligand>
        <name>[4Fe-4S] cluster</name>
        <dbReference type="ChEBI" id="CHEBI:49883"/>
        <note>4Fe-4S-S-AdoMet</note>
    </ligand>
</feature>
<keyword evidence="5 8" id="KW-0408">Iron</keyword>
<comment type="cofactor">
    <cofactor evidence="8">
        <name>S-adenosyl-L-methionine</name>
        <dbReference type="ChEBI" id="CHEBI:59789"/>
    </cofactor>
    <text evidence="8">Binds 1 S-adenosyl-L-methionine per subunit.</text>
</comment>
<dbReference type="UniPathway" id="UPA00391"/>
<feature type="binding site" evidence="8">
    <location>
        <position position="57"/>
    </location>
    <ligand>
        <name>[4Fe-4S] cluster</name>
        <dbReference type="ChEBI" id="CHEBI:49883"/>
        <note>4Fe-4S-S-AdoMet</note>
    </ligand>
</feature>
<proteinExistence type="inferred from homology"/>
<dbReference type="HAMAP" id="MF_00917">
    <property type="entry name" value="QueE"/>
    <property type="match status" value="1"/>
</dbReference>
<keyword evidence="8" id="KW-0671">Queuosine biosynthesis</keyword>
<evidence type="ECO:0000313" key="10">
    <source>
        <dbReference type="EMBL" id="CAA9296161.1"/>
    </source>
</evidence>
<reference evidence="10" key="1">
    <citation type="submission" date="2020-02" db="EMBL/GenBank/DDBJ databases">
        <authorList>
            <person name="Meier V. D."/>
        </authorList>
    </citation>
    <scope>NUCLEOTIDE SEQUENCE</scope>
    <source>
        <strain evidence="10">AVDCRST_MAG92</strain>
    </source>
</reference>
<feature type="binding site" evidence="8">
    <location>
        <begin position="134"/>
        <end position="136"/>
    </location>
    <ligand>
        <name>S-adenosyl-L-methionine</name>
        <dbReference type="ChEBI" id="CHEBI:59789"/>
    </ligand>
</feature>
<evidence type="ECO:0000256" key="4">
    <source>
        <dbReference type="ARBA" id="ARBA00022842"/>
    </source>
</evidence>
<comment type="pathway">
    <text evidence="8">Purine metabolism; 7-cyano-7-deazaguanine biosynthesis.</text>
</comment>
<feature type="binding site" evidence="8">
    <location>
        <begin position="31"/>
        <end position="33"/>
    </location>
    <ligand>
        <name>substrate</name>
    </ligand>
</feature>
<comment type="catalytic activity">
    <reaction evidence="8">
        <text>6-carboxy-5,6,7,8-tetrahydropterin + H(+) = 7-carboxy-7-carbaguanine + NH4(+)</text>
        <dbReference type="Rhea" id="RHEA:27974"/>
        <dbReference type="ChEBI" id="CHEBI:15378"/>
        <dbReference type="ChEBI" id="CHEBI:28938"/>
        <dbReference type="ChEBI" id="CHEBI:61032"/>
        <dbReference type="ChEBI" id="CHEBI:61036"/>
        <dbReference type="EC" id="4.3.99.3"/>
    </reaction>
</comment>
<name>A0A6J4K4Z6_9CYAN</name>
<feature type="binding site" evidence="8">
    <location>
        <position position="46"/>
    </location>
    <ligand>
        <name>substrate</name>
    </ligand>
</feature>
<dbReference type="SFLD" id="SFLDS00029">
    <property type="entry name" value="Radical_SAM"/>
    <property type="match status" value="1"/>
</dbReference>
<evidence type="ECO:0000256" key="1">
    <source>
        <dbReference type="ARBA" id="ARBA00022485"/>
    </source>
</evidence>
<feature type="domain" description="Radical SAM core" evidence="9">
    <location>
        <begin position="37"/>
        <end position="217"/>
    </location>
</feature>
<dbReference type="InterPro" id="IPR058240">
    <property type="entry name" value="rSAM_sf"/>
</dbReference>
<dbReference type="GO" id="GO:1904047">
    <property type="term" value="F:S-adenosyl-L-methionine binding"/>
    <property type="evidence" value="ECO:0007669"/>
    <property type="project" value="UniProtKB-UniRule"/>
</dbReference>